<dbReference type="Proteomes" id="UP000001937">
    <property type="component" value="Chromosome"/>
</dbReference>
<organism evidence="1 2">
    <name type="scientific">Frankia casuarinae (strain DSM 45818 / CECT 9043 / HFP020203 / CcI3)</name>
    <dbReference type="NCBI Taxonomy" id="106370"/>
    <lineage>
        <taxon>Bacteria</taxon>
        <taxon>Bacillati</taxon>
        <taxon>Actinomycetota</taxon>
        <taxon>Actinomycetes</taxon>
        <taxon>Frankiales</taxon>
        <taxon>Frankiaceae</taxon>
        <taxon>Frankia</taxon>
    </lineage>
</organism>
<dbReference type="HOGENOM" id="CLU_1793659_0_0_11"/>
<dbReference type="AlphaFoldDB" id="Q2J505"/>
<dbReference type="STRING" id="106370.Francci3_4291"/>
<dbReference type="SUPFAM" id="SSF49503">
    <property type="entry name" value="Cupredoxins"/>
    <property type="match status" value="1"/>
</dbReference>
<gene>
    <name evidence="1" type="ordered locus">Francci3_4291</name>
</gene>
<dbReference type="eggNOG" id="COG3794">
    <property type="taxonomic scope" value="Bacteria"/>
</dbReference>
<protein>
    <recommendedName>
        <fullName evidence="3">Blue (Type 1) copper domain</fullName>
    </recommendedName>
</protein>
<sequence length="144" mass="15036">MDRTGWTRRTTRLGRLTVALGLALGLFLGAAGCGGSGKDGTSTGPSLTPTEGAGGLQIFAVTGLPNLHFSAMELVARPGRIRVDFSVAPQSPPHNFVIPRIPEAHTRIVSAGESQSITFSVTEPGSYPVVCTLHPNMTATLKIL</sequence>
<evidence type="ECO:0008006" key="3">
    <source>
        <dbReference type="Google" id="ProtNLM"/>
    </source>
</evidence>
<evidence type="ECO:0000313" key="2">
    <source>
        <dbReference type="Proteomes" id="UP000001937"/>
    </source>
</evidence>
<accession>Q2J505</accession>
<dbReference type="OrthoDB" id="5189991at2"/>
<name>Q2J505_FRACC</name>
<accession>A0A1X1PZK2</accession>
<dbReference type="EMBL" id="CP000249">
    <property type="protein sequence ID" value="ABD13637.1"/>
    <property type="molecule type" value="Genomic_DNA"/>
</dbReference>
<evidence type="ECO:0000313" key="1">
    <source>
        <dbReference type="EMBL" id="ABD13637.1"/>
    </source>
</evidence>
<dbReference type="Gene3D" id="2.60.40.420">
    <property type="entry name" value="Cupredoxins - blue copper proteins"/>
    <property type="match status" value="1"/>
</dbReference>
<dbReference type="KEGG" id="fra:Francci3_4291"/>
<keyword evidence="2" id="KW-1185">Reference proteome</keyword>
<proteinExistence type="predicted"/>
<dbReference type="PROSITE" id="PS51257">
    <property type="entry name" value="PROKAR_LIPOPROTEIN"/>
    <property type="match status" value="1"/>
</dbReference>
<dbReference type="InterPro" id="IPR008972">
    <property type="entry name" value="Cupredoxin"/>
</dbReference>
<reference evidence="1 2" key="1">
    <citation type="journal article" date="2007" name="Genome Res.">
        <title>Genome characteristics of facultatively symbiotic Frankia sp. strains reflect host range and host plant biogeography.</title>
        <authorList>
            <person name="Normand P."/>
            <person name="Lapierre P."/>
            <person name="Tisa L.S."/>
            <person name="Gogarten J.P."/>
            <person name="Alloisio N."/>
            <person name="Bagnarol E."/>
            <person name="Bassi C.A."/>
            <person name="Berry A.M."/>
            <person name="Bickhart D.M."/>
            <person name="Choisne N."/>
            <person name="Couloux A."/>
            <person name="Cournoyer B."/>
            <person name="Cruveiller S."/>
            <person name="Daubin V."/>
            <person name="Demange N."/>
            <person name="Francino M.P."/>
            <person name="Goltsman E."/>
            <person name="Huang Y."/>
            <person name="Kopp O.R."/>
            <person name="Labarre L."/>
            <person name="Lapidus A."/>
            <person name="Lavire C."/>
            <person name="Marechal J."/>
            <person name="Martinez M."/>
            <person name="Mastronunzio J.E."/>
            <person name="Mullin B.C."/>
            <person name="Niemann J."/>
            <person name="Pujic P."/>
            <person name="Rawnsley T."/>
            <person name="Rouy Z."/>
            <person name="Schenowitz C."/>
            <person name="Sellstedt A."/>
            <person name="Tavares F."/>
            <person name="Tomkins J.P."/>
            <person name="Vallenet D."/>
            <person name="Valverde C."/>
            <person name="Wall L.G."/>
            <person name="Wang Y."/>
            <person name="Medigue C."/>
            <person name="Benson D.R."/>
        </authorList>
    </citation>
    <scope>NUCLEOTIDE SEQUENCE [LARGE SCALE GENOMIC DNA]</scope>
    <source>
        <strain evidence="2">DSM 45818 / CECT 9043 / CcI3</strain>
    </source>
</reference>